<evidence type="ECO:0000256" key="4">
    <source>
        <dbReference type="SAM" id="MobiDB-lite"/>
    </source>
</evidence>
<gene>
    <name evidence="5" type="primary">GIM4</name>
    <name evidence="5" type="ORF">LTR69_004766</name>
</gene>
<dbReference type="InterPro" id="IPR009053">
    <property type="entry name" value="Prefoldin"/>
</dbReference>
<dbReference type="PANTHER" id="PTHR13303">
    <property type="entry name" value="PREFOLDIN SUBUNIT 2"/>
    <property type="match status" value="1"/>
</dbReference>
<feature type="region of interest" description="Disordered" evidence="4">
    <location>
        <begin position="291"/>
        <end position="313"/>
    </location>
</feature>
<sequence>MASGQETAVRKQQDLQAQYNNYKTALQTLAQKVGEIEQEIEEHKLVTETLQPLPEDRKCFRLINGVLVERTVNDVLPALKTNSDGLKQVLEELLKQYKGKQDEMDKWKSLAMQRYPVMAPTSRNRQPANRDNYRYDLNEQALIDFASPPLNHRPRLFCCPVAESNDSHLPRSFVNPGRHLMNQQLRSFLECADDSQNTFAKCEVSHIVEVTTRIIHNNPAASSHGMHIQQQWNQSFSPLRPCPVDTVTPPFDSGGENEMVLDVEHELTYSTYQSMSTRYFIAQNSSNAWQIPPHSRQYRDNRPDPNQGRGGVEKYMEIPPFKTMPYTSESSGGGPSGGGNAARPWIPSCSMLMWCHQHNNFYEVHVLS</sequence>
<evidence type="ECO:0000313" key="5">
    <source>
        <dbReference type="EMBL" id="KAK5062407.1"/>
    </source>
</evidence>
<evidence type="ECO:0000256" key="1">
    <source>
        <dbReference type="ARBA" id="ARBA00008045"/>
    </source>
</evidence>
<proteinExistence type="inferred from homology"/>
<comment type="caution">
    <text evidence="5">The sequence shown here is derived from an EMBL/GenBank/DDBJ whole genome shotgun (WGS) entry which is preliminary data.</text>
</comment>
<dbReference type="Proteomes" id="UP001345691">
    <property type="component" value="Unassembled WGS sequence"/>
</dbReference>
<comment type="similarity">
    <text evidence="1">Belongs to the prefoldin subunit beta family.</text>
</comment>
<keyword evidence="6" id="KW-1185">Reference proteome</keyword>
<dbReference type="Pfam" id="PF01920">
    <property type="entry name" value="Prefoldin_2"/>
    <property type="match status" value="1"/>
</dbReference>
<evidence type="ECO:0000256" key="2">
    <source>
        <dbReference type="ARBA" id="ARBA00023186"/>
    </source>
</evidence>
<dbReference type="CDD" id="cd23163">
    <property type="entry name" value="Prefoldin_2"/>
    <property type="match status" value="1"/>
</dbReference>
<dbReference type="EMBL" id="JAVRRF010000008">
    <property type="protein sequence ID" value="KAK5062407.1"/>
    <property type="molecule type" value="Genomic_DNA"/>
</dbReference>
<evidence type="ECO:0000313" key="6">
    <source>
        <dbReference type="Proteomes" id="UP001345691"/>
    </source>
</evidence>
<protein>
    <submittedName>
        <fullName evidence="5">Cochaperone prefoldin complex subunit</fullName>
    </submittedName>
</protein>
<dbReference type="Gene3D" id="1.10.287.370">
    <property type="match status" value="1"/>
</dbReference>
<feature type="coiled-coil region" evidence="3">
    <location>
        <begin position="12"/>
        <end position="46"/>
    </location>
</feature>
<keyword evidence="2" id="KW-0143">Chaperone</keyword>
<feature type="coiled-coil region" evidence="3">
    <location>
        <begin position="83"/>
        <end position="110"/>
    </location>
</feature>
<dbReference type="InterPro" id="IPR002777">
    <property type="entry name" value="PFD_beta-like"/>
</dbReference>
<dbReference type="InterPro" id="IPR027235">
    <property type="entry name" value="PFD2"/>
</dbReference>
<evidence type="ECO:0000256" key="3">
    <source>
        <dbReference type="SAM" id="Coils"/>
    </source>
</evidence>
<dbReference type="SUPFAM" id="SSF46579">
    <property type="entry name" value="Prefoldin"/>
    <property type="match status" value="1"/>
</dbReference>
<name>A0ABR0JFC4_9EURO</name>
<reference evidence="5 6" key="1">
    <citation type="submission" date="2023-08" db="EMBL/GenBank/DDBJ databases">
        <title>Black Yeasts Isolated from many extreme environments.</title>
        <authorList>
            <person name="Coleine C."/>
            <person name="Stajich J.E."/>
            <person name="Selbmann L."/>
        </authorList>
    </citation>
    <scope>NUCLEOTIDE SEQUENCE [LARGE SCALE GENOMIC DNA]</scope>
    <source>
        <strain evidence="5 6">CCFEE 6328</strain>
    </source>
</reference>
<organism evidence="5 6">
    <name type="scientific">Exophiala sideris</name>
    <dbReference type="NCBI Taxonomy" id="1016849"/>
    <lineage>
        <taxon>Eukaryota</taxon>
        <taxon>Fungi</taxon>
        <taxon>Dikarya</taxon>
        <taxon>Ascomycota</taxon>
        <taxon>Pezizomycotina</taxon>
        <taxon>Eurotiomycetes</taxon>
        <taxon>Chaetothyriomycetidae</taxon>
        <taxon>Chaetothyriales</taxon>
        <taxon>Herpotrichiellaceae</taxon>
        <taxon>Exophiala</taxon>
    </lineage>
</organism>
<accession>A0ABR0JFC4</accession>
<keyword evidence="3" id="KW-0175">Coiled coil</keyword>